<feature type="transmembrane region" description="Helical" evidence="5">
    <location>
        <begin position="80"/>
        <end position="102"/>
    </location>
</feature>
<keyword evidence="7" id="KW-1185">Reference proteome</keyword>
<dbReference type="PANTHER" id="PTHR31465">
    <property type="entry name" value="PROTEIN RTA1-RELATED"/>
    <property type="match status" value="1"/>
</dbReference>
<dbReference type="PANTHER" id="PTHR31465:SF27">
    <property type="entry name" value="DOMAIN PROTEIN, PUTATIVE (AFU_ORTHOLOGUE AFUA_3G01030)-RELATED"/>
    <property type="match status" value="1"/>
</dbReference>
<feature type="transmembrane region" description="Helical" evidence="5">
    <location>
        <begin position="20"/>
        <end position="37"/>
    </location>
</feature>
<dbReference type="Proteomes" id="UP001152607">
    <property type="component" value="Unassembled WGS sequence"/>
</dbReference>
<feature type="transmembrane region" description="Helical" evidence="5">
    <location>
        <begin position="158"/>
        <end position="182"/>
    </location>
</feature>
<feature type="transmembrane region" description="Helical" evidence="5">
    <location>
        <begin position="49"/>
        <end position="68"/>
    </location>
</feature>
<dbReference type="Pfam" id="PF04479">
    <property type="entry name" value="RTA1"/>
    <property type="match status" value="1"/>
</dbReference>
<accession>A0A9W4UQA3</accession>
<dbReference type="GO" id="GO:0016020">
    <property type="term" value="C:membrane"/>
    <property type="evidence" value="ECO:0007669"/>
    <property type="project" value="UniProtKB-SubCell"/>
</dbReference>
<evidence type="ECO:0000256" key="3">
    <source>
        <dbReference type="ARBA" id="ARBA00022989"/>
    </source>
</evidence>
<keyword evidence="2 5" id="KW-0812">Transmembrane</keyword>
<comment type="caution">
    <text evidence="6">The sequence shown here is derived from an EMBL/GenBank/DDBJ whole genome shotgun (WGS) entry which is preliminary data.</text>
</comment>
<feature type="transmembrane region" description="Helical" evidence="5">
    <location>
        <begin position="240"/>
        <end position="260"/>
    </location>
</feature>
<evidence type="ECO:0000313" key="7">
    <source>
        <dbReference type="Proteomes" id="UP001152607"/>
    </source>
</evidence>
<sequence length="288" mass="31819">MANPPKSPSFDWEMFRYVPSLAGAIIAIIVFVIMTCLQVWQWTRTRNHLVIYVIIGTLSEIGGYGARIGSHFDNASWAPFIIQGTMLLVGPLFYAATIYMMLGRTIILAQGEDVSLIKPKWYTRVFVGADISTLVIQGLGASIMGTKKLELAIAGEKIVIAGLALQTATFVFFLVASVDFHIRMNRKASFASNGSTGNPADSIRMLWILYVISSLILVRCIFRLIEYSTGNAGYLISNEWTLYVFDAVPMFIVLVLLLVLQPTKYIPRKLSGFSEIEGGASELRTQAA</sequence>
<dbReference type="EMBL" id="CAOQHR010000011">
    <property type="protein sequence ID" value="CAI6340988.1"/>
    <property type="molecule type" value="Genomic_DNA"/>
</dbReference>
<reference evidence="6" key="1">
    <citation type="submission" date="2023-01" db="EMBL/GenBank/DDBJ databases">
        <authorList>
            <person name="Van Ghelder C."/>
            <person name="Rancurel C."/>
        </authorList>
    </citation>
    <scope>NUCLEOTIDE SEQUENCE</scope>
    <source>
        <strain evidence="6">CNCM I-4278</strain>
    </source>
</reference>
<name>A0A9W4UQA3_9PLEO</name>
<evidence type="ECO:0000313" key="6">
    <source>
        <dbReference type="EMBL" id="CAI6340988.1"/>
    </source>
</evidence>
<organism evidence="6 7">
    <name type="scientific">Periconia digitata</name>
    <dbReference type="NCBI Taxonomy" id="1303443"/>
    <lineage>
        <taxon>Eukaryota</taxon>
        <taxon>Fungi</taxon>
        <taxon>Dikarya</taxon>
        <taxon>Ascomycota</taxon>
        <taxon>Pezizomycotina</taxon>
        <taxon>Dothideomycetes</taxon>
        <taxon>Pleosporomycetidae</taxon>
        <taxon>Pleosporales</taxon>
        <taxon>Massarineae</taxon>
        <taxon>Periconiaceae</taxon>
        <taxon>Periconia</taxon>
    </lineage>
</organism>
<proteinExistence type="predicted"/>
<feature type="transmembrane region" description="Helical" evidence="5">
    <location>
        <begin position="122"/>
        <end position="146"/>
    </location>
</feature>
<gene>
    <name evidence="6" type="ORF">PDIGIT_LOCUS14176</name>
</gene>
<evidence type="ECO:0000256" key="2">
    <source>
        <dbReference type="ARBA" id="ARBA00022692"/>
    </source>
</evidence>
<keyword evidence="4 5" id="KW-0472">Membrane</keyword>
<feature type="transmembrane region" description="Helical" evidence="5">
    <location>
        <begin position="203"/>
        <end position="225"/>
    </location>
</feature>
<dbReference type="InterPro" id="IPR007568">
    <property type="entry name" value="RTA1"/>
</dbReference>
<evidence type="ECO:0000256" key="4">
    <source>
        <dbReference type="ARBA" id="ARBA00023136"/>
    </source>
</evidence>
<dbReference type="AlphaFoldDB" id="A0A9W4UQA3"/>
<evidence type="ECO:0000256" key="5">
    <source>
        <dbReference type="SAM" id="Phobius"/>
    </source>
</evidence>
<keyword evidence="3 5" id="KW-1133">Transmembrane helix</keyword>
<dbReference type="OrthoDB" id="3358017at2759"/>
<comment type="subcellular location">
    <subcellularLocation>
        <location evidence="1">Membrane</location>
        <topology evidence="1">Multi-pass membrane protein</topology>
    </subcellularLocation>
</comment>
<protein>
    <submittedName>
        <fullName evidence="6">Uncharacterized protein</fullName>
    </submittedName>
</protein>
<evidence type="ECO:0000256" key="1">
    <source>
        <dbReference type="ARBA" id="ARBA00004141"/>
    </source>
</evidence>